<reference evidence="1" key="1">
    <citation type="journal article" date="2015" name="Nature">
        <title>Complex archaea that bridge the gap between prokaryotes and eukaryotes.</title>
        <authorList>
            <person name="Spang A."/>
            <person name="Saw J.H."/>
            <person name="Jorgensen S.L."/>
            <person name="Zaremba-Niedzwiedzka K."/>
            <person name="Martijn J."/>
            <person name="Lind A.E."/>
            <person name="van Eijk R."/>
            <person name="Schleper C."/>
            <person name="Guy L."/>
            <person name="Ettema T.J."/>
        </authorList>
    </citation>
    <scope>NUCLEOTIDE SEQUENCE</scope>
</reference>
<dbReference type="EMBL" id="LAZR01017062">
    <property type="protein sequence ID" value="KKM01935.1"/>
    <property type="molecule type" value="Genomic_DNA"/>
</dbReference>
<dbReference type="AlphaFoldDB" id="A0A0F9GSZ1"/>
<dbReference type="Gene3D" id="3.40.50.1000">
    <property type="entry name" value="HAD superfamily/HAD-like"/>
    <property type="match status" value="1"/>
</dbReference>
<sequence>MIMATTNNKETAKSLLTEQYLNLNIKEEDIVDLHISTDKTVQMEYIVNKYGVKFEGIHFLDDNLSQLLAVRPLGVNVYLASWGYCTEEQKNFAKKSSDINFLTEENMYSVLSEALY</sequence>
<organism evidence="1">
    <name type="scientific">marine sediment metagenome</name>
    <dbReference type="NCBI Taxonomy" id="412755"/>
    <lineage>
        <taxon>unclassified sequences</taxon>
        <taxon>metagenomes</taxon>
        <taxon>ecological metagenomes</taxon>
    </lineage>
</organism>
<evidence type="ECO:0000313" key="1">
    <source>
        <dbReference type="EMBL" id="KKM01935.1"/>
    </source>
</evidence>
<proteinExistence type="predicted"/>
<comment type="caution">
    <text evidence="1">The sequence shown here is derived from an EMBL/GenBank/DDBJ whole genome shotgun (WGS) entry which is preliminary data.</text>
</comment>
<protein>
    <submittedName>
        <fullName evidence="1">Uncharacterized protein</fullName>
    </submittedName>
</protein>
<gene>
    <name evidence="1" type="ORF">LCGC14_1789450</name>
</gene>
<dbReference type="SUPFAM" id="SSF56784">
    <property type="entry name" value="HAD-like"/>
    <property type="match status" value="1"/>
</dbReference>
<name>A0A0F9GSZ1_9ZZZZ</name>
<dbReference type="InterPro" id="IPR023214">
    <property type="entry name" value="HAD_sf"/>
</dbReference>
<accession>A0A0F9GSZ1</accession>
<dbReference type="InterPro" id="IPR036412">
    <property type="entry name" value="HAD-like_sf"/>
</dbReference>